<evidence type="ECO:0000313" key="1">
    <source>
        <dbReference type="EMBL" id="KAH7244258.1"/>
    </source>
</evidence>
<evidence type="ECO:0000313" key="2">
    <source>
        <dbReference type="Proteomes" id="UP000720189"/>
    </source>
</evidence>
<dbReference type="RefSeq" id="XP_046047481.1">
    <property type="nucleotide sequence ID" value="XM_046199721.1"/>
</dbReference>
<accession>A0A9P9K144</accession>
<dbReference type="OrthoDB" id="2580841at2759"/>
<name>A0A9P9K144_FUSRE</name>
<dbReference type="InterPro" id="IPR019268">
    <property type="entry name" value="DUF2278"/>
</dbReference>
<gene>
    <name evidence="1" type="ORF">BKA55DRAFT_692067</name>
</gene>
<organism evidence="1 2">
    <name type="scientific">Fusarium redolens</name>
    <dbReference type="NCBI Taxonomy" id="48865"/>
    <lineage>
        <taxon>Eukaryota</taxon>
        <taxon>Fungi</taxon>
        <taxon>Dikarya</taxon>
        <taxon>Ascomycota</taxon>
        <taxon>Pezizomycotina</taxon>
        <taxon>Sordariomycetes</taxon>
        <taxon>Hypocreomycetidae</taxon>
        <taxon>Hypocreales</taxon>
        <taxon>Nectriaceae</taxon>
        <taxon>Fusarium</taxon>
        <taxon>Fusarium redolens species complex</taxon>
    </lineage>
</organism>
<dbReference type="GeneID" id="70229675"/>
<dbReference type="Pfam" id="PF10042">
    <property type="entry name" value="DUF2278"/>
    <property type="match status" value="1"/>
</dbReference>
<comment type="caution">
    <text evidence="1">The sequence shown here is derived from an EMBL/GenBank/DDBJ whole genome shotgun (WGS) entry which is preliminary data.</text>
</comment>
<proteinExistence type="predicted"/>
<dbReference type="EMBL" id="JAGMUX010000011">
    <property type="protein sequence ID" value="KAH7244258.1"/>
    <property type="molecule type" value="Genomic_DNA"/>
</dbReference>
<dbReference type="AlphaFoldDB" id="A0A9P9K144"/>
<keyword evidence="2" id="KW-1185">Reference proteome</keyword>
<sequence length="186" mass="21555">MPLNNYGVWKGKLKATSVNRDDYLSDHFYVSFDFDVDNNNQPQEYRACFNYRTAISESPQLVYWLIQDFSLPTVRYIEAFPRGWTEIIQLATLNHRQVSLDYLRGAIDYIPSGEENRGVDDIADYLTPFFANAIEKGATAYIYGELRRDLKEIHQIHMNQGSVDTFEKENAIRQDGGILLEFLDGH</sequence>
<protein>
    <submittedName>
        <fullName evidence="1">Uncharacterized protein</fullName>
    </submittedName>
</protein>
<dbReference type="Proteomes" id="UP000720189">
    <property type="component" value="Unassembled WGS sequence"/>
</dbReference>
<reference evidence="1" key="1">
    <citation type="journal article" date="2021" name="Nat. Commun.">
        <title>Genetic determinants of endophytism in the Arabidopsis root mycobiome.</title>
        <authorList>
            <person name="Mesny F."/>
            <person name="Miyauchi S."/>
            <person name="Thiergart T."/>
            <person name="Pickel B."/>
            <person name="Atanasova L."/>
            <person name="Karlsson M."/>
            <person name="Huettel B."/>
            <person name="Barry K.W."/>
            <person name="Haridas S."/>
            <person name="Chen C."/>
            <person name="Bauer D."/>
            <person name="Andreopoulos W."/>
            <person name="Pangilinan J."/>
            <person name="LaButti K."/>
            <person name="Riley R."/>
            <person name="Lipzen A."/>
            <person name="Clum A."/>
            <person name="Drula E."/>
            <person name="Henrissat B."/>
            <person name="Kohler A."/>
            <person name="Grigoriev I.V."/>
            <person name="Martin F.M."/>
            <person name="Hacquard S."/>
        </authorList>
    </citation>
    <scope>NUCLEOTIDE SEQUENCE</scope>
    <source>
        <strain evidence="1">MPI-CAGE-AT-0023</strain>
    </source>
</reference>